<feature type="compositionally biased region" description="Basic and acidic residues" evidence="1">
    <location>
        <begin position="44"/>
        <end position="54"/>
    </location>
</feature>
<dbReference type="KEGG" id="bbes:BESB_062200"/>
<reference evidence="2 3" key="1">
    <citation type="submission" date="2017-09" db="EMBL/GenBank/DDBJ databases">
        <title>Genome sequencing of Besnoitia besnoiti strain Bb-Ger1.</title>
        <authorList>
            <person name="Schares G."/>
            <person name="Venepally P."/>
            <person name="Lorenzi H.A."/>
        </authorList>
    </citation>
    <scope>NUCLEOTIDE SEQUENCE [LARGE SCALE GENOMIC DNA]</scope>
    <source>
        <strain evidence="2 3">Bb-Ger1</strain>
    </source>
</reference>
<dbReference type="RefSeq" id="XP_029219342.1">
    <property type="nucleotide sequence ID" value="XM_029364634.1"/>
</dbReference>
<keyword evidence="3" id="KW-1185">Reference proteome</keyword>
<feature type="compositionally biased region" description="Polar residues" evidence="1">
    <location>
        <begin position="14"/>
        <end position="25"/>
    </location>
</feature>
<evidence type="ECO:0000256" key="1">
    <source>
        <dbReference type="SAM" id="MobiDB-lite"/>
    </source>
</evidence>
<feature type="region of interest" description="Disordered" evidence="1">
    <location>
        <begin position="1"/>
        <end position="54"/>
    </location>
</feature>
<dbReference type="AlphaFoldDB" id="A0A2A9MI69"/>
<organism evidence="2 3">
    <name type="scientific">Besnoitia besnoiti</name>
    <name type="common">Apicomplexan protozoan</name>
    <dbReference type="NCBI Taxonomy" id="94643"/>
    <lineage>
        <taxon>Eukaryota</taxon>
        <taxon>Sar</taxon>
        <taxon>Alveolata</taxon>
        <taxon>Apicomplexa</taxon>
        <taxon>Conoidasida</taxon>
        <taxon>Coccidia</taxon>
        <taxon>Eucoccidiorida</taxon>
        <taxon>Eimeriorina</taxon>
        <taxon>Sarcocystidae</taxon>
        <taxon>Besnoitia</taxon>
    </lineage>
</organism>
<dbReference type="Proteomes" id="UP000224006">
    <property type="component" value="Chromosome V"/>
</dbReference>
<name>A0A2A9MI69_BESBE</name>
<evidence type="ECO:0000313" key="2">
    <source>
        <dbReference type="EMBL" id="PFH35333.1"/>
    </source>
</evidence>
<sequence length="54" mass="6103">MLTGMEELKRKRQNGFSTGRTTPRQQPGLAALAQLDQGTQQNRRTAETGERQRC</sequence>
<comment type="caution">
    <text evidence="2">The sequence shown here is derived from an EMBL/GenBank/DDBJ whole genome shotgun (WGS) entry which is preliminary data.</text>
</comment>
<evidence type="ECO:0000313" key="3">
    <source>
        <dbReference type="Proteomes" id="UP000224006"/>
    </source>
</evidence>
<gene>
    <name evidence="2" type="ORF">BESB_062200</name>
</gene>
<dbReference type="GeneID" id="40311148"/>
<accession>A0A2A9MI69</accession>
<proteinExistence type="predicted"/>
<protein>
    <submittedName>
        <fullName evidence="2">Uncharacterized protein</fullName>
    </submittedName>
</protein>
<dbReference type="EMBL" id="NWUJ01000005">
    <property type="protein sequence ID" value="PFH35333.1"/>
    <property type="molecule type" value="Genomic_DNA"/>
</dbReference>
<dbReference type="VEuPathDB" id="ToxoDB:BESB_062200"/>